<name>A0AAE2ZQ37_9HYPH</name>
<evidence type="ECO:0000313" key="12">
    <source>
        <dbReference type="Proteomes" id="UP001196509"/>
    </source>
</evidence>
<evidence type="ECO:0000256" key="7">
    <source>
        <dbReference type="ARBA" id="ARBA00022842"/>
    </source>
</evidence>
<dbReference type="GO" id="GO:0000166">
    <property type="term" value="F:nucleotide binding"/>
    <property type="evidence" value="ECO:0007669"/>
    <property type="project" value="UniProtKB-KW"/>
</dbReference>
<organism evidence="11 12">
    <name type="scientific">Flavimaribacter sediminis</name>
    <dbReference type="NCBI Taxonomy" id="2865987"/>
    <lineage>
        <taxon>Bacteria</taxon>
        <taxon>Pseudomonadati</taxon>
        <taxon>Pseudomonadota</taxon>
        <taxon>Alphaproteobacteria</taxon>
        <taxon>Hyphomicrobiales</taxon>
        <taxon>Rhizobiaceae</taxon>
        <taxon>Flavimaribacter</taxon>
    </lineage>
</organism>
<keyword evidence="8" id="KW-0694">RNA-binding</keyword>
<comment type="similarity">
    <text evidence="8">Belongs to the tRNA nucleotidyltransferase/poly(A) polymerase family.</text>
</comment>
<evidence type="ECO:0000259" key="10">
    <source>
        <dbReference type="Pfam" id="PF12627"/>
    </source>
</evidence>
<dbReference type="SUPFAM" id="SSF81301">
    <property type="entry name" value="Nucleotidyltransferase"/>
    <property type="match status" value="1"/>
</dbReference>
<dbReference type="GO" id="GO:0046872">
    <property type="term" value="F:metal ion binding"/>
    <property type="evidence" value="ECO:0007669"/>
    <property type="project" value="UniProtKB-KW"/>
</dbReference>
<protein>
    <submittedName>
        <fullName evidence="11">CCA tRNA nucleotidyltransferase</fullName>
    </submittedName>
</protein>
<evidence type="ECO:0000256" key="4">
    <source>
        <dbReference type="ARBA" id="ARBA00022695"/>
    </source>
</evidence>
<reference evidence="11" key="1">
    <citation type="submission" date="2021-08" db="EMBL/GenBank/DDBJ databases">
        <title>Hoeflea bacterium WL0058 sp. nov., isolated from the sediment.</title>
        <authorList>
            <person name="Wang L."/>
            <person name="Zhang D."/>
        </authorList>
    </citation>
    <scope>NUCLEOTIDE SEQUENCE</scope>
    <source>
        <strain evidence="11">WL0058</strain>
    </source>
</reference>
<keyword evidence="12" id="KW-1185">Reference proteome</keyword>
<feature type="domain" description="Poly A polymerase head" evidence="9">
    <location>
        <begin position="33"/>
        <end position="154"/>
    </location>
</feature>
<keyword evidence="2 8" id="KW-0808">Transferase</keyword>
<dbReference type="GO" id="GO:0008033">
    <property type="term" value="P:tRNA processing"/>
    <property type="evidence" value="ECO:0007669"/>
    <property type="project" value="UniProtKB-KW"/>
</dbReference>
<dbReference type="RefSeq" id="WP_220229536.1">
    <property type="nucleotide sequence ID" value="NZ_JAICBX010000003.1"/>
</dbReference>
<evidence type="ECO:0000256" key="2">
    <source>
        <dbReference type="ARBA" id="ARBA00022679"/>
    </source>
</evidence>
<keyword evidence="7" id="KW-0460">Magnesium</keyword>
<dbReference type="InterPro" id="IPR043519">
    <property type="entry name" value="NT_sf"/>
</dbReference>
<dbReference type="Gene3D" id="1.10.3090.10">
    <property type="entry name" value="cca-adding enzyme, domain 2"/>
    <property type="match status" value="1"/>
</dbReference>
<keyword evidence="4" id="KW-0548">Nucleotidyltransferase</keyword>
<evidence type="ECO:0000256" key="3">
    <source>
        <dbReference type="ARBA" id="ARBA00022694"/>
    </source>
</evidence>
<evidence type="ECO:0000256" key="5">
    <source>
        <dbReference type="ARBA" id="ARBA00022723"/>
    </source>
</evidence>
<gene>
    <name evidence="11" type="ORF">K1W69_16540</name>
</gene>
<dbReference type="PANTHER" id="PTHR46173">
    <property type="entry name" value="CCA TRNA NUCLEOTIDYLTRANSFERASE 1, MITOCHONDRIAL"/>
    <property type="match status" value="1"/>
</dbReference>
<keyword evidence="6" id="KW-0547">Nucleotide-binding</keyword>
<accession>A0AAE2ZQ37</accession>
<comment type="cofactor">
    <cofactor evidence="1">
        <name>Mg(2+)</name>
        <dbReference type="ChEBI" id="CHEBI:18420"/>
    </cofactor>
</comment>
<evidence type="ECO:0000256" key="8">
    <source>
        <dbReference type="RuleBase" id="RU003953"/>
    </source>
</evidence>
<feature type="domain" description="tRNA nucleotidyltransferase/poly(A) polymerase RNA and SrmB- binding" evidence="10">
    <location>
        <begin position="192"/>
        <end position="243"/>
    </location>
</feature>
<evidence type="ECO:0000259" key="9">
    <source>
        <dbReference type="Pfam" id="PF01743"/>
    </source>
</evidence>
<dbReference type="PANTHER" id="PTHR46173:SF1">
    <property type="entry name" value="CCA TRNA NUCLEOTIDYLTRANSFERASE 1, MITOCHONDRIAL"/>
    <property type="match status" value="1"/>
</dbReference>
<evidence type="ECO:0000313" key="11">
    <source>
        <dbReference type="EMBL" id="MBW8638806.1"/>
    </source>
</evidence>
<evidence type="ECO:0000256" key="1">
    <source>
        <dbReference type="ARBA" id="ARBA00001946"/>
    </source>
</evidence>
<dbReference type="SUPFAM" id="SSF81891">
    <property type="entry name" value="Poly A polymerase C-terminal region-like"/>
    <property type="match status" value="1"/>
</dbReference>
<proteinExistence type="inferred from homology"/>
<dbReference type="EMBL" id="JAICBX010000003">
    <property type="protein sequence ID" value="MBW8638806.1"/>
    <property type="molecule type" value="Genomic_DNA"/>
</dbReference>
<sequence length="424" mass="46270">MTSAAIIADAEWFGDAPLRRILAVLNEGDAETRIVGGAVRNTLMGLAVGDIDLATTLSPDAVADRATVAGFKTIPTGVDHGTVTVVVDGKPFEVTTLRVDVQTDGRHAQVAFGSSWREDAERRDLTINGLYADADGAVIDLVGGLADIEKRLVRFIGDAETRIKEDYLRILRFFRFFAWYGDGRPDADGLRASARLKDGLAQLSAERVWSELKRLLAAPDPSRALLWMRQSGVLTTILPETEKWGIDAIHGLVRAEQQLGWKPDALLRLMAITPPYGPRMAALGERLKLSNAEKDRLIAWADAERLSPTVAESKLKRILYQTSPGGVIDGLRLQLAAARAAAETDNDALMQAAGYSRLIAFCENWERPVMPVRGKDLTALGVQAGPEMGRILKAIEEAWIASDFRLDRAALLEKVPDIQARIGD</sequence>
<dbReference type="InterPro" id="IPR050264">
    <property type="entry name" value="Bact_CCA-adding_enz_type3_sf"/>
</dbReference>
<dbReference type="AlphaFoldDB" id="A0AAE2ZQ37"/>
<dbReference type="GO" id="GO:0000049">
    <property type="term" value="F:tRNA binding"/>
    <property type="evidence" value="ECO:0007669"/>
    <property type="project" value="TreeGrafter"/>
</dbReference>
<dbReference type="CDD" id="cd05398">
    <property type="entry name" value="NT_ClassII-CCAase"/>
    <property type="match status" value="1"/>
</dbReference>
<dbReference type="Proteomes" id="UP001196509">
    <property type="component" value="Unassembled WGS sequence"/>
</dbReference>
<dbReference type="Pfam" id="PF01743">
    <property type="entry name" value="PolyA_pol"/>
    <property type="match status" value="1"/>
</dbReference>
<keyword evidence="5" id="KW-0479">Metal-binding</keyword>
<keyword evidence="3" id="KW-0819">tRNA processing</keyword>
<dbReference type="GO" id="GO:0016779">
    <property type="term" value="F:nucleotidyltransferase activity"/>
    <property type="evidence" value="ECO:0007669"/>
    <property type="project" value="UniProtKB-KW"/>
</dbReference>
<dbReference type="InterPro" id="IPR032828">
    <property type="entry name" value="PolyA_RNA-bd"/>
</dbReference>
<dbReference type="Pfam" id="PF12627">
    <property type="entry name" value="PolyA_pol_RNAbd"/>
    <property type="match status" value="1"/>
</dbReference>
<dbReference type="Gene3D" id="3.30.460.10">
    <property type="entry name" value="Beta Polymerase, domain 2"/>
    <property type="match status" value="1"/>
</dbReference>
<evidence type="ECO:0000256" key="6">
    <source>
        <dbReference type="ARBA" id="ARBA00022741"/>
    </source>
</evidence>
<comment type="caution">
    <text evidence="11">The sequence shown here is derived from an EMBL/GenBank/DDBJ whole genome shotgun (WGS) entry which is preliminary data.</text>
</comment>
<dbReference type="InterPro" id="IPR002646">
    <property type="entry name" value="PolA_pol_head_dom"/>
</dbReference>